<organism evidence="3 4">
    <name type="scientific">Flavobacterium haoranii</name>
    <dbReference type="NCBI Taxonomy" id="683124"/>
    <lineage>
        <taxon>Bacteria</taxon>
        <taxon>Pseudomonadati</taxon>
        <taxon>Bacteroidota</taxon>
        <taxon>Flavobacteriia</taxon>
        <taxon>Flavobacteriales</taxon>
        <taxon>Flavobacteriaceae</taxon>
        <taxon>Flavobacterium</taxon>
    </lineage>
</organism>
<feature type="transmembrane region" description="Helical" evidence="1">
    <location>
        <begin position="7"/>
        <end position="29"/>
    </location>
</feature>
<protein>
    <recommendedName>
        <fullName evidence="2">Gliding motility protein GldL-like N-terminal domain-containing protein</fullName>
    </recommendedName>
</protein>
<dbReference type="RefSeq" id="WP_072783901.1">
    <property type="nucleotide sequence ID" value="NZ_CP045292.1"/>
</dbReference>
<keyword evidence="4" id="KW-1185">Reference proteome</keyword>
<keyword evidence="1" id="KW-1133">Transmembrane helix</keyword>
<dbReference type="EMBL" id="FQZH01000002">
    <property type="protein sequence ID" value="SHJ26558.1"/>
    <property type="molecule type" value="Genomic_DNA"/>
</dbReference>
<evidence type="ECO:0000313" key="4">
    <source>
        <dbReference type="Proteomes" id="UP000184232"/>
    </source>
</evidence>
<dbReference type="Pfam" id="PF22827">
    <property type="entry name" value="GldL_N"/>
    <property type="match status" value="1"/>
</dbReference>
<dbReference type="AlphaFoldDB" id="A0A1M6HWN9"/>
<evidence type="ECO:0000259" key="2">
    <source>
        <dbReference type="Pfam" id="PF22827"/>
    </source>
</evidence>
<gene>
    <name evidence="3" type="ORF">SAMN05444337_1675</name>
</gene>
<sequence length="60" mass="6793">MENKYKFPLVFFLLGFAITIIGALFKIMHWPGAKILLFIGMLSEVGAILILIINILKTKK</sequence>
<name>A0A1M6HWN9_9FLAO</name>
<dbReference type="OrthoDB" id="799967at2"/>
<dbReference type="InterPro" id="IPR055087">
    <property type="entry name" value="GldL-like_N"/>
</dbReference>
<feature type="domain" description="Gliding motility protein GldL-like N-terminal" evidence="2">
    <location>
        <begin position="14"/>
        <end position="45"/>
    </location>
</feature>
<dbReference type="Proteomes" id="UP000184232">
    <property type="component" value="Unassembled WGS sequence"/>
</dbReference>
<proteinExistence type="predicted"/>
<evidence type="ECO:0000256" key="1">
    <source>
        <dbReference type="SAM" id="Phobius"/>
    </source>
</evidence>
<dbReference type="STRING" id="683124.SAMN05444337_1675"/>
<keyword evidence="1" id="KW-0472">Membrane</keyword>
<accession>A0A1M6HWN9</accession>
<feature type="transmembrane region" description="Helical" evidence="1">
    <location>
        <begin position="35"/>
        <end position="56"/>
    </location>
</feature>
<keyword evidence="1" id="KW-0812">Transmembrane</keyword>
<evidence type="ECO:0000313" key="3">
    <source>
        <dbReference type="EMBL" id="SHJ26558.1"/>
    </source>
</evidence>
<reference evidence="3 4" key="1">
    <citation type="submission" date="2016-11" db="EMBL/GenBank/DDBJ databases">
        <authorList>
            <person name="Jaros S."/>
            <person name="Januszkiewicz K."/>
            <person name="Wedrychowicz H."/>
        </authorList>
    </citation>
    <scope>NUCLEOTIDE SEQUENCE [LARGE SCALE GENOMIC DNA]</scope>
    <source>
        <strain evidence="3 4">DSM 22807</strain>
    </source>
</reference>